<evidence type="ECO:0000313" key="2">
    <source>
        <dbReference type="EMBL" id="CAF5146832.1"/>
    </source>
</evidence>
<gene>
    <name evidence="2" type="ORF">QYT958_LOCUS48211</name>
</gene>
<reference evidence="2" key="1">
    <citation type="submission" date="2021-02" db="EMBL/GenBank/DDBJ databases">
        <authorList>
            <person name="Nowell W R."/>
        </authorList>
    </citation>
    <scope>NUCLEOTIDE SEQUENCE</scope>
</reference>
<accession>A0A822GHS4</accession>
<feature type="non-terminal residue" evidence="2">
    <location>
        <position position="1"/>
    </location>
</feature>
<evidence type="ECO:0000256" key="1">
    <source>
        <dbReference type="SAM" id="MobiDB-lite"/>
    </source>
</evidence>
<dbReference type="EMBL" id="CAJOBR010095739">
    <property type="protein sequence ID" value="CAF5146832.1"/>
    <property type="molecule type" value="Genomic_DNA"/>
</dbReference>
<dbReference type="Proteomes" id="UP000663848">
    <property type="component" value="Unassembled WGS sequence"/>
</dbReference>
<comment type="caution">
    <text evidence="2">The sequence shown here is derived from an EMBL/GenBank/DDBJ whole genome shotgun (WGS) entry which is preliminary data.</text>
</comment>
<feature type="region of interest" description="Disordered" evidence="1">
    <location>
        <begin position="1"/>
        <end position="34"/>
    </location>
</feature>
<dbReference type="AlphaFoldDB" id="A0A822GHS4"/>
<organism evidence="2 3">
    <name type="scientific">Rotaria socialis</name>
    <dbReference type="NCBI Taxonomy" id="392032"/>
    <lineage>
        <taxon>Eukaryota</taxon>
        <taxon>Metazoa</taxon>
        <taxon>Spiralia</taxon>
        <taxon>Gnathifera</taxon>
        <taxon>Rotifera</taxon>
        <taxon>Eurotatoria</taxon>
        <taxon>Bdelloidea</taxon>
        <taxon>Philodinida</taxon>
        <taxon>Philodinidae</taxon>
        <taxon>Rotaria</taxon>
    </lineage>
</organism>
<protein>
    <submittedName>
        <fullName evidence="2">Uncharacterized protein</fullName>
    </submittedName>
</protein>
<evidence type="ECO:0000313" key="3">
    <source>
        <dbReference type="Proteomes" id="UP000663848"/>
    </source>
</evidence>
<proteinExistence type="predicted"/>
<name>A0A822GHS4_9BILA</name>
<sequence length="59" mass="6699">SNHNNAPQRPKTNATDELMTFTQRMSSTTPTEMNQYRYSTYNEANDVSKKISRPTSAVS</sequence>
<feature type="non-terminal residue" evidence="2">
    <location>
        <position position="59"/>
    </location>
</feature>